<dbReference type="Proteomes" id="UP000295106">
    <property type="component" value="Unassembled WGS sequence"/>
</dbReference>
<dbReference type="GeneID" id="99685064"/>
<reference evidence="2 3" key="1">
    <citation type="submission" date="2019-03" db="EMBL/GenBank/DDBJ databases">
        <title>Genomic Encyclopedia of Type Strains, Phase IV (KMG-IV): sequencing the most valuable type-strain genomes for metagenomic binning, comparative biology and taxonomic classification.</title>
        <authorList>
            <person name="Goeker M."/>
        </authorList>
    </citation>
    <scope>NUCLEOTIDE SEQUENCE [LARGE SCALE GENOMIC DNA]</scope>
    <source>
        <strain evidence="2 3">DSM 1709</strain>
    </source>
</reference>
<feature type="chain" id="PRO_5020272236" description="DUF4148 domain-containing protein" evidence="1">
    <location>
        <begin position="25"/>
        <end position="147"/>
    </location>
</feature>
<proteinExistence type="predicted"/>
<dbReference type="AlphaFoldDB" id="A0A4R2MMX0"/>
<organism evidence="2 3">
    <name type="scientific">Rubrivivax gelatinosus</name>
    <name type="common">Rhodocyclus gelatinosus</name>
    <name type="synonym">Rhodopseudomonas gelatinosa</name>
    <dbReference type="NCBI Taxonomy" id="28068"/>
    <lineage>
        <taxon>Bacteria</taxon>
        <taxon>Pseudomonadati</taxon>
        <taxon>Pseudomonadota</taxon>
        <taxon>Betaproteobacteria</taxon>
        <taxon>Burkholderiales</taxon>
        <taxon>Sphaerotilaceae</taxon>
        <taxon>Rubrivivax</taxon>
    </lineage>
</organism>
<evidence type="ECO:0000313" key="3">
    <source>
        <dbReference type="Proteomes" id="UP000295106"/>
    </source>
</evidence>
<dbReference type="PROSITE" id="PS51257">
    <property type="entry name" value="PROKAR_LIPOPROTEIN"/>
    <property type="match status" value="1"/>
</dbReference>
<evidence type="ECO:0008006" key="4">
    <source>
        <dbReference type="Google" id="ProtNLM"/>
    </source>
</evidence>
<name>A0A4R2MMX0_RUBGE</name>
<gene>
    <name evidence="2" type="ORF">EV684_102149</name>
</gene>
<evidence type="ECO:0000256" key="1">
    <source>
        <dbReference type="SAM" id="SignalP"/>
    </source>
</evidence>
<sequence>MKTQKSTWVLGSACLALACGTALAQEPPAEPARVPAGVQLKPLAPPQATGRAEVRAAFDAAREAGTLSPDGDIGDSPAVLAARERANAAQAQELAAHAERDTALQAATAAAVEMSGAEVIADADVYEMTGEDGRLVGFLFVVEEAGD</sequence>
<protein>
    <recommendedName>
        <fullName evidence="4">DUF4148 domain-containing protein</fullName>
    </recommendedName>
</protein>
<accession>A0A4R2MMX0</accession>
<dbReference type="RefSeq" id="WP_132644906.1">
    <property type="nucleotide sequence ID" value="NZ_CP181386.1"/>
</dbReference>
<keyword evidence="1" id="KW-0732">Signal</keyword>
<feature type="signal peptide" evidence="1">
    <location>
        <begin position="1"/>
        <end position="24"/>
    </location>
</feature>
<dbReference type="EMBL" id="SLXD01000002">
    <property type="protein sequence ID" value="TCP04396.1"/>
    <property type="molecule type" value="Genomic_DNA"/>
</dbReference>
<evidence type="ECO:0000313" key="2">
    <source>
        <dbReference type="EMBL" id="TCP04396.1"/>
    </source>
</evidence>
<comment type="caution">
    <text evidence="2">The sequence shown here is derived from an EMBL/GenBank/DDBJ whole genome shotgun (WGS) entry which is preliminary data.</text>
</comment>